<evidence type="ECO:0000256" key="1">
    <source>
        <dbReference type="SAM" id="SignalP"/>
    </source>
</evidence>
<dbReference type="eggNOG" id="ENOG50336XI">
    <property type="taxonomic scope" value="Bacteria"/>
</dbReference>
<feature type="chain" id="PRO_5003126557" description="Lipoprotein" evidence="1">
    <location>
        <begin position="18"/>
        <end position="136"/>
    </location>
</feature>
<dbReference type="Proteomes" id="UP000002696">
    <property type="component" value="Chromosome"/>
</dbReference>
<organism evidence="2 3">
    <name type="scientific">Brevundimonas subvibrioides (strain ATCC 15264 / DSM 4735 / LMG 14903 / NBRC 16000 / CB 81)</name>
    <name type="common">Caulobacter subvibrioides</name>
    <dbReference type="NCBI Taxonomy" id="633149"/>
    <lineage>
        <taxon>Bacteria</taxon>
        <taxon>Pseudomonadati</taxon>
        <taxon>Pseudomonadota</taxon>
        <taxon>Alphaproteobacteria</taxon>
        <taxon>Caulobacterales</taxon>
        <taxon>Caulobacteraceae</taxon>
        <taxon>Brevundimonas</taxon>
    </lineage>
</organism>
<proteinExistence type="predicted"/>
<dbReference type="KEGG" id="bsb:Bresu_3160"/>
<gene>
    <name evidence="2" type="ordered locus">Bresu_3160</name>
</gene>
<keyword evidence="3" id="KW-1185">Reference proteome</keyword>
<dbReference type="InParanoid" id="D9QFF1"/>
<evidence type="ECO:0000313" key="2">
    <source>
        <dbReference type="EMBL" id="ADL02466.1"/>
    </source>
</evidence>
<dbReference type="AlphaFoldDB" id="D9QFF1"/>
<dbReference type="HOGENOM" id="CLU_149169_0_0_5"/>
<protein>
    <recommendedName>
        <fullName evidence="4">Lipoprotein</fullName>
    </recommendedName>
</protein>
<name>D9QFF1_BRESC</name>
<accession>D9QFF1</accession>
<dbReference type="Pfam" id="PF20101">
    <property type="entry name" value="DUF6491"/>
    <property type="match status" value="1"/>
</dbReference>
<sequence>MRRAAALACLFALAACAPMPGGPEGASTADRGQARPCFTPSQVTNFRQGRDDRSIYLRMLNGDVYELSSGGCSDLNFTNAIQITQELGDPGRVCVGDTTRLLTGGGSNLVNIPCRARVERRLTETELAALPSRDRP</sequence>
<dbReference type="RefSeq" id="WP_013270566.1">
    <property type="nucleotide sequence ID" value="NC_014375.1"/>
</dbReference>
<evidence type="ECO:0008006" key="4">
    <source>
        <dbReference type="Google" id="ProtNLM"/>
    </source>
</evidence>
<dbReference type="EMBL" id="CP002102">
    <property type="protein sequence ID" value="ADL02466.1"/>
    <property type="molecule type" value="Genomic_DNA"/>
</dbReference>
<dbReference type="OrthoDB" id="7206819at2"/>
<dbReference type="BioCyc" id="BSUB633149:G1GM8-3177-MONOMER"/>
<evidence type="ECO:0000313" key="3">
    <source>
        <dbReference type="Proteomes" id="UP000002696"/>
    </source>
</evidence>
<dbReference type="STRING" id="633149.Bresu_3160"/>
<keyword evidence="1" id="KW-0732">Signal</keyword>
<dbReference type="InterPro" id="IPR045500">
    <property type="entry name" value="DUF6491"/>
</dbReference>
<dbReference type="PROSITE" id="PS51257">
    <property type="entry name" value="PROKAR_LIPOPROTEIN"/>
    <property type="match status" value="1"/>
</dbReference>
<reference evidence="3" key="1">
    <citation type="journal article" date="2011" name="J. Bacteriol.">
        <title>Genome sequences of eight morphologically diverse alphaproteobacteria.</title>
        <authorList>
            <consortium name="US DOE Joint Genome Institute"/>
            <person name="Brown P.J."/>
            <person name="Kysela D.T."/>
            <person name="Buechlein A."/>
            <person name="Hemmerich C."/>
            <person name="Brun Y.V."/>
        </authorList>
    </citation>
    <scope>NUCLEOTIDE SEQUENCE [LARGE SCALE GENOMIC DNA]</scope>
    <source>
        <strain evidence="3">ATCC 15264 / DSM 4735 / LMG 14903 / NBRC 16000 / CB 81</strain>
    </source>
</reference>
<feature type="signal peptide" evidence="1">
    <location>
        <begin position="1"/>
        <end position="17"/>
    </location>
</feature>